<dbReference type="AlphaFoldDB" id="A0A291GW87"/>
<evidence type="ECO:0000256" key="1">
    <source>
        <dbReference type="ARBA" id="ARBA00022741"/>
    </source>
</evidence>
<keyword evidence="1" id="KW-0547">Nucleotide-binding</keyword>
<dbReference type="SUPFAM" id="SSF52540">
    <property type="entry name" value="P-loop containing nucleoside triphosphate hydrolases"/>
    <property type="match status" value="1"/>
</dbReference>
<dbReference type="PANTHER" id="PTHR43384:SF11">
    <property type="entry name" value="SEPTUM SITE DETERMINING PROTEIN"/>
    <property type="match status" value="1"/>
</dbReference>
<evidence type="ECO:0000313" key="3">
    <source>
        <dbReference type="EMBL" id="ATG54438.1"/>
    </source>
</evidence>
<reference evidence="3 4" key="1">
    <citation type="journal article" date="2014" name="Int. J. Syst. Evol. Microbiol.">
        <title>Brachybacterium ginsengisoli sp. nov., isolated from soil of a ginseng field.</title>
        <authorList>
            <person name="Hoang V.A."/>
            <person name="Kim Y.J."/>
            <person name="Nguyen N.L."/>
            <person name="Yang D.C."/>
        </authorList>
    </citation>
    <scope>NUCLEOTIDE SEQUENCE [LARGE SCALE GENOMIC DNA]</scope>
    <source>
        <strain evidence="3 4">DCY80</strain>
    </source>
</reference>
<dbReference type="RefSeq" id="WP_096798906.1">
    <property type="nucleotide sequence ID" value="NZ_CP023564.1"/>
</dbReference>
<dbReference type="GO" id="GO:0051782">
    <property type="term" value="P:negative regulation of cell division"/>
    <property type="evidence" value="ECO:0007669"/>
    <property type="project" value="TreeGrafter"/>
</dbReference>
<dbReference type="GO" id="GO:0009898">
    <property type="term" value="C:cytoplasmic side of plasma membrane"/>
    <property type="evidence" value="ECO:0007669"/>
    <property type="project" value="TreeGrafter"/>
</dbReference>
<dbReference type="InterPro" id="IPR050625">
    <property type="entry name" value="ParA/MinD_ATPase"/>
</dbReference>
<dbReference type="Gene3D" id="3.40.50.300">
    <property type="entry name" value="P-loop containing nucleotide triphosphate hydrolases"/>
    <property type="match status" value="1"/>
</dbReference>
<dbReference type="GO" id="GO:0016887">
    <property type="term" value="F:ATP hydrolysis activity"/>
    <property type="evidence" value="ECO:0007669"/>
    <property type="project" value="TreeGrafter"/>
</dbReference>
<dbReference type="OrthoDB" id="3217709at2"/>
<dbReference type="InterPro" id="IPR033756">
    <property type="entry name" value="YlxH/NBP35"/>
</dbReference>
<dbReference type="GO" id="GO:0005829">
    <property type="term" value="C:cytosol"/>
    <property type="evidence" value="ECO:0007669"/>
    <property type="project" value="TreeGrafter"/>
</dbReference>
<dbReference type="Proteomes" id="UP000217889">
    <property type="component" value="Chromosome"/>
</dbReference>
<sequence length="421" mass="43722">MIDIVLCASGSDEVRIVHDLATGQGGEARVVRRCADLAETLAVTAAGIGDAVVIDLTVRGLGRDVLTAMMRDAAVVGLRPVDSPESTMLGLRHVVSSEAPVEEILAALESAVHGETAEDGDWVQEAVPPEPGAEGRMVAVWGPVGGPGRSTIAVNLAAEAAAAGRETVLVDADTYGPAQSQMLGVLDEAPGLVAAARAHDRGTLDEETMDSLLPQVQPRLRLLSGIGVPGRWAELRRSALDGVWSALARRGGLVIADVAAVLEEDEELSYDTAAPQRNAAAISVLEAADAVIAVVSADPVSITRLLRDHSRLKELGVTELHVVVNRVGPPVPGERLRELIGSRLPLASLNLLPDDPAACRAAAWDGALLAESAARSALRRGLRDLAASPAVLGDAPAPVIAPDRAAPAWRRRLGAGEKMTS</sequence>
<dbReference type="KEGG" id="bgg:CFK41_06395"/>
<name>A0A291GW87_9MICO</name>
<dbReference type="GO" id="GO:0005524">
    <property type="term" value="F:ATP binding"/>
    <property type="evidence" value="ECO:0007669"/>
    <property type="project" value="UniProtKB-KW"/>
</dbReference>
<dbReference type="InterPro" id="IPR027417">
    <property type="entry name" value="P-loop_NTPase"/>
</dbReference>
<protein>
    <submittedName>
        <fullName evidence="3">Pilus assembly protein CpaE</fullName>
    </submittedName>
</protein>
<organism evidence="3 4">
    <name type="scientific">Brachybacterium ginsengisoli</name>
    <dbReference type="NCBI Taxonomy" id="1331682"/>
    <lineage>
        <taxon>Bacteria</taxon>
        <taxon>Bacillati</taxon>
        <taxon>Actinomycetota</taxon>
        <taxon>Actinomycetes</taxon>
        <taxon>Micrococcales</taxon>
        <taxon>Dermabacteraceae</taxon>
        <taxon>Brachybacterium</taxon>
    </lineage>
</organism>
<dbReference type="PANTHER" id="PTHR43384">
    <property type="entry name" value="SEPTUM SITE-DETERMINING PROTEIN MIND HOMOLOG, CHLOROPLASTIC-RELATED"/>
    <property type="match status" value="1"/>
</dbReference>
<proteinExistence type="predicted"/>
<evidence type="ECO:0000256" key="2">
    <source>
        <dbReference type="ARBA" id="ARBA00022840"/>
    </source>
</evidence>
<gene>
    <name evidence="3" type="ORF">CFK41_06395</name>
</gene>
<dbReference type="Pfam" id="PF10609">
    <property type="entry name" value="ParA"/>
    <property type="match status" value="1"/>
</dbReference>
<accession>A0A291GW87</accession>
<keyword evidence="2" id="KW-0067">ATP-binding</keyword>
<keyword evidence="4" id="KW-1185">Reference proteome</keyword>
<dbReference type="EMBL" id="CP023564">
    <property type="protein sequence ID" value="ATG54438.1"/>
    <property type="molecule type" value="Genomic_DNA"/>
</dbReference>
<evidence type="ECO:0000313" key="4">
    <source>
        <dbReference type="Proteomes" id="UP000217889"/>
    </source>
</evidence>